<organism evidence="1 2">
    <name type="scientific">Paucibacter sediminis</name>
    <dbReference type="NCBI Taxonomy" id="3019553"/>
    <lineage>
        <taxon>Bacteria</taxon>
        <taxon>Pseudomonadati</taxon>
        <taxon>Pseudomonadota</taxon>
        <taxon>Betaproteobacteria</taxon>
        <taxon>Burkholderiales</taxon>
        <taxon>Sphaerotilaceae</taxon>
        <taxon>Roseateles</taxon>
    </lineage>
</organism>
<dbReference type="AlphaFoldDB" id="A0AA95NB58"/>
<proteinExistence type="predicted"/>
<name>A0AA95NB58_9BURK</name>
<dbReference type="Proteomes" id="UP001177769">
    <property type="component" value="Chromosome"/>
</dbReference>
<protein>
    <submittedName>
        <fullName evidence="1">Uncharacterized protein</fullName>
    </submittedName>
</protein>
<reference evidence="1" key="1">
    <citation type="submission" date="2023-01" db="EMBL/GenBank/DDBJ databases">
        <title>Whole genome sequence of Paucibacter sp. S2-9 isolated from pond sediment.</title>
        <authorList>
            <person name="Jung J.Y."/>
        </authorList>
    </citation>
    <scope>NUCLEOTIDE SEQUENCE</scope>
    <source>
        <strain evidence="1">S2-9</strain>
    </source>
</reference>
<evidence type="ECO:0000313" key="2">
    <source>
        <dbReference type="Proteomes" id="UP001177769"/>
    </source>
</evidence>
<accession>A0AA95NB58</accession>
<evidence type="ECO:0000313" key="1">
    <source>
        <dbReference type="EMBL" id="WIT10468.1"/>
    </source>
</evidence>
<gene>
    <name evidence="1" type="ORF">PFX98_16310</name>
</gene>
<sequence>MTFSIASPFTTPINTKFCKVIVTTSNLRDEYIALTSLFSELSFAELADLIDTVPMRHFDAFGRFKQSTTDQVNAVRTWLAKFAAWYMHADDYELGNLDSELEGADSISNCNGFVLSELVRGSPLIRSAYDDEDSSLGATLRAIRAYADAVMQAPAQLADLPSHLARRAKALEGCSERDHAIGMHILRLIAAHDRGEANCVPNLERATLAKRVVGDIEQARLAMADGQRIRSKKGGGALSHRTITRDVITKFKLLG</sequence>
<dbReference type="RefSeq" id="WP_285231537.1">
    <property type="nucleotide sequence ID" value="NZ_CP116346.1"/>
</dbReference>
<dbReference type="EMBL" id="CP116346">
    <property type="protein sequence ID" value="WIT10468.1"/>
    <property type="molecule type" value="Genomic_DNA"/>
</dbReference>
<dbReference type="KEGG" id="pais:PFX98_16310"/>
<keyword evidence="2" id="KW-1185">Reference proteome</keyword>